<keyword evidence="2" id="KW-1133">Transmembrane helix</keyword>
<dbReference type="OrthoDB" id="9907024at2759"/>
<accession>A0A9Q1DY64</accession>
<gene>
    <name evidence="3" type="ORF">COCON_G00026440</name>
</gene>
<feature type="transmembrane region" description="Helical" evidence="2">
    <location>
        <begin position="423"/>
        <end position="451"/>
    </location>
</feature>
<reference evidence="3" key="1">
    <citation type="journal article" date="2023" name="Science">
        <title>Genome structures resolve the early diversification of teleost fishes.</title>
        <authorList>
            <person name="Parey E."/>
            <person name="Louis A."/>
            <person name="Montfort J."/>
            <person name="Bouchez O."/>
            <person name="Roques C."/>
            <person name="Iampietro C."/>
            <person name="Lluch J."/>
            <person name="Castinel A."/>
            <person name="Donnadieu C."/>
            <person name="Desvignes T."/>
            <person name="Floi Bucao C."/>
            <person name="Jouanno E."/>
            <person name="Wen M."/>
            <person name="Mejri S."/>
            <person name="Dirks R."/>
            <person name="Jansen H."/>
            <person name="Henkel C."/>
            <person name="Chen W.J."/>
            <person name="Zahm M."/>
            <person name="Cabau C."/>
            <person name="Klopp C."/>
            <person name="Thompson A.W."/>
            <person name="Robinson-Rechavi M."/>
            <person name="Braasch I."/>
            <person name="Lecointre G."/>
            <person name="Bobe J."/>
            <person name="Postlethwait J.H."/>
            <person name="Berthelot C."/>
            <person name="Roest Crollius H."/>
            <person name="Guiguen Y."/>
        </authorList>
    </citation>
    <scope>NUCLEOTIDE SEQUENCE</scope>
    <source>
        <strain evidence="3">Concon-B</strain>
    </source>
</reference>
<feature type="transmembrane region" description="Helical" evidence="2">
    <location>
        <begin position="527"/>
        <end position="546"/>
    </location>
</feature>
<evidence type="ECO:0000256" key="2">
    <source>
        <dbReference type="SAM" id="Phobius"/>
    </source>
</evidence>
<feature type="transmembrane region" description="Helical" evidence="2">
    <location>
        <begin position="584"/>
        <end position="608"/>
    </location>
</feature>
<evidence type="ECO:0000256" key="1">
    <source>
        <dbReference type="SAM" id="MobiDB-lite"/>
    </source>
</evidence>
<feature type="transmembrane region" description="Helical" evidence="2">
    <location>
        <begin position="497"/>
        <end position="520"/>
    </location>
</feature>
<comment type="caution">
    <text evidence="3">The sequence shown here is derived from an EMBL/GenBank/DDBJ whole genome shotgun (WGS) entry which is preliminary data.</text>
</comment>
<keyword evidence="4" id="KW-1185">Reference proteome</keyword>
<name>A0A9Q1DY64_CONCO</name>
<feature type="region of interest" description="Disordered" evidence="1">
    <location>
        <begin position="374"/>
        <end position="409"/>
    </location>
</feature>
<dbReference type="AlphaFoldDB" id="A0A9Q1DY64"/>
<sequence length="617" mass="68587">MEPLNNDSGYQSDTSGQAGLMGNLLALADSGGLPTVNILQAAESKPLILCGTDAMTLVANKNEYDYLKVEGVNDAPLYLSQLPSSCGHTFERMSHHIVLKTPYDGCFITRKGDKYIMPLLWWESPVNISCPVTTPFPLPPLPFPPLHLFHPPAICTPFGMNINIEGGLNAAARLNVELQGKRVPFLSSQCGYHVIGNPAQPIIHVPYRACGMKMMAGMQVLSLFSGKTEKIFTCHLYPTSTPSFYHSVVPIHGYSSPPVVHQVPPLKVPIYPSVPDPFNYEQSLYTYPQAVLSVKSWPAPTKRTPVPPGYHPYGSVNPNIHLHPSAGGSSLPGFIPPFDSALHMQQTAFPVCTPSGPIPCIFPFPFHHHRDPLSPPPNHHHNPFSPPPPHHHHDPFSPPPPHHHHDPFSPPPPHYHHDPFSSLLLLLITIMIHSLLLLLITIMIHSLLLLITIMIHSLLLLLLITIMIHSLLLLLITIMIHSLLLLITIMIHSLLLLLLITIMIHCLLITIMIHCPLFLLTSMTHCLLLLITIMIHSLLLLLITIMTHCLLLLLLIFIMIHSLFLLAIMIHCLLLLFSVMIHSLVLITVMILSPPLLLLPHSVFFLFLPPPLYHHLS</sequence>
<protein>
    <submittedName>
        <fullName evidence="3">Uncharacterized protein</fullName>
    </submittedName>
</protein>
<proteinExistence type="predicted"/>
<evidence type="ECO:0000313" key="4">
    <source>
        <dbReference type="Proteomes" id="UP001152803"/>
    </source>
</evidence>
<feature type="transmembrane region" description="Helical" evidence="2">
    <location>
        <begin position="458"/>
        <end position="491"/>
    </location>
</feature>
<feature type="transmembrane region" description="Helical" evidence="2">
    <location>
        <begin position="552"/>
        <end position="577"/>
    </location>
</feature>
<evidence type="ECO:0000313" key="3">
    <source>
        <dbReference type="EMBL" id="KAJ8283794.1"/>
    </source>
</evidence>
<dbReference type="Proteomes" id="UP001152803">
    <property type="component" value="Unassembled WGS sequence"/>
</dbReference>
<organism evidence="3 4">
    <name type="scientific">Conger conger</name>
    <name type="common">Conger eel</name>
    <name type="synonym">Muraena conger</name>
    <dbReference type="NCBI Taxonomy" id="82655"/>
    <lineage>
        <taxon>Eukaryota</taxon>
        <taxon>Metazoa</taxon>
        <taxon>Chordata</taxon>
        <taxon>Craniata</taxon>
        <taxon>Vertebrata</taxon>
        <taxon>Euteleostomi</taxon>
        <taxon>Actinopterygii</taxon>
        <taxon>Neopterygii</taxon>
        <taxon>Teleostei</taxon>
        <taxon>Anguilliformes</taxon>
        <taxon>Congridae</taxon>
        <taxon>Conger</taxon>
    </lineage>
</organism>
<keyword evidence="2" id="KW-0812">Transmembrane</keyword>
<dbReference type="EMBL" id="JAFJMO010000002">
    <property type="protein sequence ID" value="KAJ8283794.1"/>
    <property type="molecule type" value="Genomic_DNA"/>
</dbReference>
<keyword evidence="2" id="KW-0472">Membrane</keyword>